<comment type="caution">
    <text evidence="1">The sequence shown here is derived from an EMBL/GenBank/DDBJ whole genome shotgun (WGS) entry which is preliminary data.</text>
</comment>
<gene>
    <name evidence="1" type="ORF">Tci_930506</name>
</gene>
<accession>A0A699XFW7</accession>
<evidence type="ECO:0000313" key="1">
    <source>
        <dbReference type="EMBL" id="GFD58537.1"/>
    </source>
</evidence>
<dbReference type="AlphaFoldDB" id="A0A699XFW7"/>
<protein>
    <submittedName>
        <fullName evidence="1">Uncharacterized protein</fullName>
    </submittedName>
</protein>
<reference evidence="1" key="1">
    <citation type="journal article" date="2019" name="Sci. Rep.">
        <title>Draft genome of Tanacetum cinerariifolium, the natural source of mosquito coil.</title>
        <authorList>
            <person name="Yamashiro T."/>
            <person name="Shiraishi A."/>
            <person name="Satake H."/>
            <person name="Nakayama K."/>
        </authorList>
    </citation>
    <scope>NUCLEOTIDE SEQUENCE</scope>
</reference>
<sequence length="78" mass="7924">ARAGLGRIGVEEVAALVLHKEQVERQQVDDVGRQLGQAHAFGVGLPVGLGVVGHALEHAAGGGQLKVKLGEDVLLDGG</sequence>
<feature type="non-terminal residue" evidence="1">
    <location>
        <position position="1"/>
    </location>
</feature>
<dbReference type="EMBL" id="BKCJ011854259">
    <property type="protein sequence ID" value="GFD58537.1"/>
    <property type="molecule type" value="Genomic_DNA"/>
</dbReference>
<proteinExistence type="predicted"/>
<name>A0A699XFW7_TANCI</name>
<feature type="non-terminal residue" evidence="1">
    <location>
        <position position="78"/>
    </location>
</feature>
<organism evidence="1">
    <name type="scientific">Tanacetum cinerariifolium</name>
    <name type="common">Dalmatian daisy</name>
    <name type="synonym">Chrysanthemum cinerariifolium</name>
    <dbReference type="NCBI Taxonomy" id="118510"/>
    <lineage>
        <taxon>Eukaryota</taxon>
        <taxon>Viridiplantae</taxon>
        <taxon>Streptophyta</taxon>
        <taxon>Embryophyta</taxon>
        <taxon>Tracheophyta</taxon>
        <taxon>Spermatophyta</taxon>
        <taxon>Magnoliopsida</taxon>
        <taxon>eudicotyledons</taxon>
        <taxon>Gunneridae</taxon>
        <taxon>Pentapetalae</taxon>
        <taxon>asterids</taxon>
        <taxon>campanulids</taxon>
        <taxon>Asterales</taxon>
        <taxon>Asteraceae</taxon>
        <taxon>Asteroideae</taxon>
        <taxon>Anthemideae</taxon>
        <taxon>Anthemidinae</taxon>
        <taxon>Tanacetum</taxon>
    </lineage>
</organism>